<organism evidence="1 2">
    <name type="scientific">Tychonema bourrellyi FEM_GT703</name>
    <dbReference type="NCBI Taxonomy" id="2040638"/>
    <lineage>
        <taxon>Bacteria</taxon>
        <taxon>Bacillati</taxon>
        <taxon>Cyanobacteriota</taxon>
        <taxon>Cyanophyceae</taxon>
        <taxon>Oscillatoriophycideae</taxon>
        <taxon>Oscillatoriales</taxon>
        <taxon>Microcoleaceae</taxon>
        <taxon>Tychonema</taxon>
    </lineage>
</organism>
<sequence length="351" mass="38550">MANYTIFDEQYYLASYPWLKPAIDAGIIKSGREHFEKFGQAGGLTAVSRYFDEQNYLAQNPDIVPSIRNSSNPNAPFASGLDHFIQFGYEEGRTRVSLDYDEAFYLKRYPVLVPFVQNGTFKSGLEHFIKFGAKEGLYANTFFESQYLLKHPAVATAVKAGVFKTGAEHYRKFGQFEPALPFVDIIFFGTSGNDTVQGFGVENVNISGVQYALDANGRLPFQSPGRDEFDTLIGGSGRDNFVLAVTIPGIGGSRPTPVNVQFYDGPGFAKIQNFTEGQDTIQFGSASFDKFLVFPINNNRDLAIQTNGLPFFTPNGGDQLSYGDTIAVIEGAGNLTLKPLFIPTKLGTFVG</sequence>
<comment type="caution">
    <text evidence="1">The sequence shown here is derived from an EMBL/GenBank/DDBJ whole genome shotgun (WGS) entry which is preliminary data.</text>
</comment>
<dbReference type="InterPro" id="IPR011049">
    <property type="entry name" value="Serralysin-like_metalloprot_C"/>
</dbReference>
<reference evidence="1" key="1">
    <citation type="submission" date="2017-10" db="EMBL/GenBank/DDBJ databases">
        <title>Draft genome sequence of the planktic cyanobacteria Tychonema bourrellyi isolated from alpine lentic freshwater.</title>
        <authorList>
            <person name="Tett A."/>
            <person name="Armanini F."/>
            <person name="Asnicar F."/>
            <person name="Boscaini A."/>
            <person name="Pasolli E."/>
            <person name="Zolfo M."/>
            <person name="Donati C."/>
            <person name="Salmaso N."/>
            <person name="Segata N."/>
        </authorList>
    </citation>
    <scope>NUCLEOTIDE SEQUENCE</scope>
    <source>
        <strain evidence="1">FEM_GT703</strain>
    </source>
</reference>
<evidence type="ECO:0000313" key="2">
    <source>
        <dbReference type="Proteomes" id="UP000226442"/>
    </source>
</evidence>
<evidence type="ECO:0000313" key="1">
    <source>
        <dbReference type="EMBL" id="PHX54959.1"/>
    </source>
</evidence>
<protein>
    <submittedName>
        <fullName evidence="1">Calcium-binding protein</fullName>
    </submittedName>
</protein>
<dbReference type="SUPFAM" id="SSF51120">
    <property type="entry name" value="beta-Roll"/>
    <property type="match status" value="1"/>
</dbReference>
<name>A0A2G4EZM1_9CYAN</name>
<dbReference type="Proteomes" id="UP000226442">
    <property type="component" value="Unassembled WGS sequence"/>
</dbReference>
<dbReference type="RefSeq" id="WP_096831920.1">
    <property type="nucleotide sequence ID" value="NZ_NXIB02000070.1"/>
</dbReference>
<keyword evidence="2" id="KW-1185">Reference proteome</keyword>
<gene>
    <name evidence="1" type="ORF">CP500_013115</name>
</gene>
<proteinExistence type="predicted"/>
<dbReference type="OrthoDB" id="443173at2"/>
<accession>A0A2G4EZM1</accession>
<dbReference type="AlphaFoldDB" id="A0A2G4EZM1"/>
<dbReference type="EMBL" id="NXIB02000070">
    <property type="protein sequence ID" value="PHX54959.1"/>
    <property type="molecule type" value="Genomic_DNA"/>
</dbReference>